<feature type="transmembrane region" description="Helical" evidence="1">
    <location>
        <begin position="12"/>
        <end position="31"/>
    </location>
</feature>
<organism evidence="2">
    <name type="scientific">marine metagenome</name>
    <dbReference type="NCBI Taxonomy" id="408172"/>
    <lineage>
        <taxon>unclassified sequences</taxon>
        <taxon>metagenomes</taxon>
        <taxon>ecological metagenomes</taxon>
    </lineage>
</organism>
<protein>
    <recommendedName>
        <fullName evidence="3">DUF1146 domain-containing protein</fullName>
    </recommendedName>
</protein>
<dbReference type="EMBL" id="UINC01000093">
    <property type="protein sequence ID" value="SUZ48914.1"/>
    <property type="molecule type" value="Genomic_DNA"/>
</dbReference>
<keyword evidence="1" id="KW-0812">Transmembrane</keyword>
<name>A0A381N4B7_9ZZZZ</name>
<evidence type="ECO:0008006" key="3">
    <source>
        <dbReference type="Google" id="ProtNLM"/>
    </source>
</evidence>
<accession>A0A381N4B7</accession>
<proteinExistence type="predicted"/>
<dbReference type="AlphaFoldDB" id="A0A381N4B7"/>
<keyword evidence="1" id="KW-1133">Transmembrane helix</keyword>
<reference evidence="2" key="1">
    <citation type="submission" date="2018-05" db="EMBL/GenBank/DDBJ databases">
        <authorList>
            <person name="Lanie J.A."/>
            <person name="Ng W.-L."/>
            <person name="Kazmierczak K.M."/>
            <person name="Andrzejewski T.M."/>
            <person name="Davidsen T.M."/>
            <person name="Wayne K.J."/>
            <person name="Tettelin H."/>
            <person name="Glass J.I."/>
            <person name="Rusch D."/>
            <person name="Podicherti R."/>
            <person name="Tsui H.-C.T."/>
            <person name="Winkler M.E."/>
        </authorList>
    </citation>
    <scope>NUCLEOTIDE SEQUENCE</scope>
</reference>
<evidence type="ECO:0000313" key="2">
    <source>
        <dbReference type="EMBL" id="SUZ48914.1"/>
    </source>
</evidence>
<evidence type="ECO:0000256" key="1">
    <source>
        <dbReference type="SAM" id="Phobius"/>
    </source>
</evidence>
<feature type="transmembrane region" description="Helical" evidence="1">
    <location>
        <begin position="52"/>
        <end position="69"/>
    </location>
</feature>
<gene>
    <name evidence="2" type="ORF">METZ01_LOCUS1768</name>
</gene>
<keyword evidence="1" id="KW-0472">Membrane</keyword>
<sequence>MNSLSAVDHSILFAIFLVGIYFSYATLEFLIEFYDNKKKHSKFRIHFRVTPAALIFFGFIYSLIIHQILKAMFDFIP</sequence>